<reference evidence="2 3" key="1">
    <citation type="submission" date="2016-05" db="EMBL/GenBank/DDBJ databases">
        <authorList>
            <consortium name="Pathogen Informatics"/>
        </authorList>
    </citation>
    <scope>NUCLEOTIDE SEQUENCE [LARGE SCALE GENOMIC DNA]</scope>
    <source>
        <strain evidence="2 3">NK65e</strain>
    </source>
</reference>
<dbReference type="EMBL" id="LT614634">
    <property type="protein sequence ID" value="SCN24657.1"/>
    <property type="molecule type" value="Genomic_DNA"/>
</dbReference>
<dbReference type="VEuPathDB" id="PlasmoDB:PBANKA_0825800"/>
<organism evidence="2 3">
    <name type="scientific">Plasmodium berghei</name>
    <dbReference type="NCBI Taxonomy" id="5821"/>
    <lineage>
        <taxon>Eukaryota</taxon>
        <taxon>Sar</taxon>
        <taxon>Alveolata</taxon>
        <taxon>Apicomplexa</taxon>
        <taxon>Aconoidasida</taxon>
        <taxon>Haemosporida</taxon>
        <taxon>Plasmodiidae</taxon>
        <taxon>Plasmodium</taxon>
        <taxon>Plasmodium (Vinckeia)</taxon>
    </lineage>
</organism>
<name>A0A1D3PYW8_PLABE</name>
<evidence type="ECO:0000256" key="1">
    <source>
        <dbReference type="SAM" id="MobiDB-lite"/>
    </source>
</evidence>
<dbReference type="AlphaFoldDB" id="A0A1D3PYW8"/>
<proteinExistence type="predicted"/>
<gene>
    <name evidence="2" type="ORF">PBNK65E_000161700</name>
</gene>
<evidence type="ECO:0000313" key="3">
    <source>
        <dbReference type="Proteomes" id="UP000220214"/>
    </source>
</evidence>
<evidence type="ECO:0000313" key="2">
    <source>
        <dbReference type="EMBL" id="SCN24657.1"/>
    </source>
</evidence>
<dbReference type="Proteomes" id="UP000220214">
    <property type="component" value="Chromosome 8"/>
</dbReference>
<sequence length="221" mass="26522">MGEKGKQKTLEHKKDDNISMHQKFDKIIDEYYSDLKDDREIKEKTVYKKGDHIFKSVERSEIDYARLDENDNPPNFCDLVDNEPKFGTVKIVNPLPKVEKRNELRKSYMHWLKTEKLMKPNERRLDHEHMQEKYIETIKLSKDIKNDIKLARTYSIIIKQFVLFQKGVDSIYNENTVLYKDKYNEMKNKKEIIDKRRKERQGALEKQNDKNGNILAHETND</sequence>
<protein>
    <submittedName>
        <fullName evidence="2">Uncharacterized protein</fullName>
    </submittedName>
</protein>
<accession>A0A1D3PYW8</accession>
<feature type="compositionally biased region" description="Basic and acidic residues" evidence="1">
    <location>
        <begin position="196"/>
        <end position="209"/>
    </location>
</feature>
<feature type="region of interest" description="Disordered" evidence="1">
    <location>
        <begin position="196"/>
        <end position="221"/>
    </location>
</feature>